<protein>
    <submittedName>
        <fullName evidence="2">Uncharacterized protein</fullName>
    </submittedName>
</protein>
<evidence type="ECO:0000313" key="3">
    <source>
        <dbReference type="Proteomes" id="UP001174909"/>
    </source>
</evidence>
<feature type="region of interest" description="Disordered" evidence="1">
    <location>
        <begin position="166"/>
        <end position="214"/>
    </location>
</feature>
<dbReference type="Proteomes" id="UP001174909">
    <property type="component" value="Unassembled WGS sequence"/>
</dbReference>
<organism evidence="2 3">
    <name type="scientific">Geodia barretti</name>
    <name type="common">Barrett's horny sponge</name>
    <dbReference type="NCBI Taxonomy" id="519541"/>
    <lineage>
        <taxon>Eukaryota</taxon>
        <taxon>Metazoa</taxon>
        <taxon>Porifera</taxon>
        <taxon>Demospongiae</taxon>
        <taxon>Heteroscleromorpha</taxon>
        <taxon>Tetractinellida</taxon>
        <taxon>Astrophorina</taxon>
        <taxon>Geodiidae</taxon>
        <taxon>Geodia</taxon>
    </lineage>
</organism>
<proteinExistence type="predicted"/>
<comment type="caution">
    <text evidence="2">The sequence shown here is derived from an EMBL/GenBank/DDBJ whole genome shotgun (WGS) entry which is preliminary data.</text>
</comment>
<dbReference type="AlphaFoldDB" id="A0AA35S0V4"/>
<feature type="non-terminal residue" evidence="2">
    <location>
        <position position="214"/>
    </location>
</feature>
<feature type="compositionally biased region" description="Basic and acidic residues" evidence="1">
    <location>
        <begin position="176"/>
        <end position="200"/>
    </location>
</feature>
<name>A0AA35S0V4_GEOBA</name>
<accession>A0AA35S0V4</accession>
<dbReference type="EMBL" id="CASHTH010001895">
    <property type="protein sequence ID" value="CAI8021380.1"/>
    <property type="molecule type" value="Genomic_DNA"/>
</dbReference>
<keyword evidence="3" id="KW-1185">Reference proteome</keyword>
<gene>
    <name evidence="2" type="ORF">GBAR_LOCUS12695</name>
</gene>
<reference evidence="2" key="1">
    <citation type="submission" date="2023-03" db="EMBL/GenBank/DDBJ databases">
        <authorList>
            <person name="Steffen K."/>
            <person name="Cardenas P."/>
        </authorList>
    </citation>
    <scope>NUCLEOTIDE SEQUENCE</scope>
</reference>
<sequence>MRTMHTFVSKTKGDPLKLLFLGTHRDSCTSVSQKRCGDKNKRLKKADSKEVCQSGDLGHHRELIFEMNALKPDHLRQEDGQSGSDATFGAVQAHQGEAARAWLAFEEKLRSIAERLGRMGDESAGVLEGGRVTGAGGELFRRCLGPLPRMLLDKVSELVEFMFELREPEEEDESSDDTKPEEKTHTRRWREDNRTTRDHQMPAMLPSRCQILSS</sequence>
<evidence type="ECO:0000256" key="1">
    <source>
        <dbReference type="SAM" id="MobiDB-lite"/>
    </source>
</evidence>
<evidence type="ECO:0000313" key="2">
    <source>
        <dbReference type="EMBL" id="CAI8021380.1"/>
    </source>
</evidence>